<accession>A0A6J1FHL5</accession>
<evidence type="ECO:0000256" key="5">
    <source>
        <dbReference type="ARBA" id="ARBA00022597"/>
    </source>
</evidence>
<evidence type="ECO:0000313" key="12">
    <source>
        <dbReference type="RefSeq" id="XP_022937720.1"/>
    </source>
</evidence>
<comment type="similarity">
    <text evidence="2 10">Belongs to the SWEET sugar transporter family.</text>
</comment>
<evidence type="ECO:0000256" key="3">
    <source>
        <dbReference type="ARBA" id="ARBA00022448"/>
    </source>
</evidence>
<dbReference type="FunFam" id="1.20.1280.290:FF:000003">
    <property type="entry name" value="Bidirectional sugar transporter SWEET"/>
    <property type="match status" value="1"/>
</dbReference>
<evidence type="ECO:0000256" key="6">
    <source>
        <dbReference type="ARBA" id="ARBA00022692"/>
    </source>
</evidence>
<keyword evidence="5 10" id="KW-0762">Sugar transport</keyword>
<evidence type="ECO:0000256" key="7">
    <source>
        <dbReference type="ARBA" id="ARBA00022737"/>
    </source>
</evidence>
<name>A0A6J1FHL5_CUCMO</name>
<dbReference type="GO" id="GO:0005886">
    <property type="term" value="C:plasma membrane"/>
    <property type="evidence" value="ECO:0007669"/>
    <property type="project" value="UniProtKB-SubCell"/>
</dbReference>
<keyword evidence="3 10" id="KW-0813">Transport</keyword>
<reference evidence="12" key="1">
    <citation type="submission" date="2025-08" db="UniProtKB">
        <authorList>
            <consortium name="RefSeq"/>
        </authorList>
    </citation>
    <scope>IDENTIFICATION</scope>
    <source>
        <tissue evidence="12">Young leaves</tissue>
    </source>
</reference>
<feature type="transmembrane region" description="Helical" evidence="10">
    <location>
        <begin position="12"/>
        <end position="35"/>
    </location>
</feature>
<evidence type="ECO:0000256" key="2">
    <source>
        <dbReference type="ARBA" id="ARBA00007809"/>
    </source>
</evidence>
<evidence type="ECO:0000256" key="9">
    <source>
        <dbReference type="ARBA" id="ARBA00023136"/>
    </source>
</evidence>
<keyword evidence="6 10" id="KW-0812">Transmembrane</keyword>
<protein>
    <recommendedName>
        <fullName evidence="10">Bidirectional sugar transporter SWEET</fullName>
    </recommendedName>
</protein>
<dbReference type="InterPro" id="IPR047664">
    <property type="entry name" value="SWEET"/>
</dbReference>
<gene>
    <name evidence="12" type="primary">LOC111444036</name>
</gene>
<dbReference type="PANTHER" id="PTHR10791:SF134">
    <property type="entry name" value="BIDIRECTIONAL SUGAR TRANSPORTER SWEET9"/>
    <property type="match status" value="1"/>
</dbReference>
<keyword evidence="7" id="KW-0677">Repeat</keyword>
<keyword evidence="4" id="KW-1003">Cell membrane</keyword>
<feature type="transmembrane region" description="Helical" evidence="10">
    <location>
        <begin position="164"/>
        <end position="186"/>
    </location>
</feature>
<evidence type="ECO:0000256" key="8">
    <source>
        <dbReference type="ARBA" id="ARBA00022989"/>
    </source>
</evidence>
<proteinExistence type="inferred from homology"/>
<dbReference type="GO" id="GO:0051119">
    <property type="term" value="F:sugar transmembrane transporter activity"/>
    <property type="evidence" value="ECO:0007669"/>
    <property type="project" value="InterPro"/>
</dbReference>
<organism evidence="11 12">
    <name type="scientific">Cucurbita moschata</name>
    <name type="common">Winter crookneck squash</name>
    <name type="synonym">Cucurbita pepo var. moschata</name>
    <dbReference type="NCBI Taxonomy" id="3662"/>
    <lineage>
        <taxon>Eukaryota</taxon>
        <taxon>Viridiplantae</taxon>
        <taxon>Streptophyta</taxon>
        <taxon>Embryophyta</taxon>
        <taxon>Tracheophyta</taxon>
        <taxon>Spermatophyta</taxon>
        <taxon>Magnoliopsida</taxon>
        <taxon>eudicotyledons</taxon>
        <taxon>Gunneridae</taxon>
        <taxon>Pentapetalae</taxon>
        <taxon>rosids</taxon>
        <taxon>fabids</taxon>
        <taxon>Cucurbitales</taxon>
        <taxon>Cucurbitaceae</taxon>
        <taxon>Cucurbiteae</taxon>
        <taxon>Cucurbita</taxon>
    </lineage>
</organism>
<dbReference type="PANTHER" id="PTHR10791">
    <property type="entry name" value="RAG1-ACTIVATING PROTEIN 1"/>
    <property type="match status" value="1"/>
</dbReference>
<feature type="transmembrane region" description="Helical" evidence="10">
    <location>
        <begin position="47"/>
        <end position="64"/>
    </location>
</feature>
<feature type="transmembrane region" description="Helical" evidence="10">
    <location>
        <begin position="133"/>
        <end position="152"/>
    </location>
</feature>
<dbReference type="KEGG" id="cmos:111444036"/>
<dbReference type="RefSeq" id="XP_022937720.1">
    <property type="nucleotide sequence ID" value="XM_023081952.1"/>
</dbReference>
<evidence type="ECO:0000313" key="11">
    <source>
        <dbReference type="Proteomes" id="UP000504609"/>
    </source>
</evidence>
<evidence type="ECO:0000256" key="1">
    <source>
        <dbReference type="ARBA" id="ARBA00004651"/>
    </source>
</evidence>
<keyword evidence="11" id="KW-1185">Reference proteome</keyword>
<feature type="transmembrane region" description="Helical" evidence="10">
    <location>
        <begin position="105"/>
        <end position="127"/>
    </location>
</feature>
<dbReference type="Pfam" id="PF03083">
    <property type="entry name" value="MtN3_slv"/>
    <property type="match status" value="2"/>
</dbReference>
<feature type="transmembrane region" description="Helical" evidence="10">
    <location>
        <begin position="192"/>
        <end position="213"/>
    </location>
</feature>
<dbReference type="AlphaFoldDB" id="A0A6J1FHL5"/>
<comment type="function">
    <text evidence="10">Mediates both low-affinity uptake and efflux of sugar across the membrane.</text>
</comment>
<dbReference type="Proteomes" id="UP000504609">
    <property type="component" value="Unplaced"/>
</dbReference>
<sequence length="259" mass="29536">MSYLSVHQLHFIFGLLGNLISFMVFLAPMPTFWTIYKKKTSEGFQSIPYLVALMSAMLLLYYGALKTNAILLISINSFGCFIELVYIALYLFYAPKREKILTMKLFVVFDLGFCGVILGGTMLFLHGMKRTNAVGLICAAFNLSVFASPLSIMKRVITTKSVEFMSFPLSFFLTLSAVMWFFYGFFMKDLFIALPNIVGFLLGMIQMIIYMIYRDKKVNSFGGKEVNLEEGDKKYEGNYQNVPTIENREINMVKTNSNI</sequence>
<dbReference type="FunFam" id="1.20.1280.290:FF:000001">
    <property type="entry name" value="Bidirectional sugar transporter SWEET"/>
    <property type="match status" value="1"/>
</dbReference>
<evidence type="ECO:0000256" key="10">
    <source>
        <dbReference type="RuleBase" id="RU910715"/>
    </source>
</evidence>
<comment type="subcellular location">
    <subcellularLocation>
        <location evidence="1 10">Cell membrane</location>
        <topology evidence="1 10">Multi-pass membrane protein</topology>
    </subcellularLocation>
</comment>
<evidence type="ECO:0000256" key="4">
    <source>
        <dbReference type="ARBA" id="ARBA00022475"/>
    </source>
</evidence>
<dbReference type="Gene3D" id="1.20.1280.290">
    <property type="match status" value="2"/>
</dbReference>
<feature type="transmembrane region" description="Helical" evidence="10">
    <location>
        <begin position="70"/>
        <end position="93"/>
    </location>
</feature>
<dbReference type="InterPro" id="IPR004316">
    <property type="entry name" value="SWEET_rpt"/>
</dbReference>
<dbReference type="GeneID" id="111444036"/>
<keyword evidence="8 10" id="KW-1133">Transmembrane helix</keyword>
<keyword evidence="9 10" id="KW-0472">Membrane</keyword>
<dbReference type="GO" id="GO:0008515">
    <property type="term" value="F:sucrose transmembrane transporter activity"/>
    <property type="evidence" value="ECO:0007669"/>
    <property type="project" value="UniProtKB-ARBA"/>
</dbReference>